<dbReference type="AlphaFoldDB" id="A0A165ENE3"/>
<protein>
    <submittedName>
        <fullName evidence="1">Uncharacterized protein</fullName>
    </submittedName>
</protein>
<feature type="non-terminal residue" evidence="1">
    <location>
        <position position="1"/>
    </location>
</feature>
<dbReference type="InParanoid" id="A0A165ENE3"/>
<gene>
    <name evidence="1" type="ORF">EXIGLDRAFT_620735</name>
</gene>
<reference evidence="1 2" key="1">
    <citation type="journal article" date="2016" name="Mol. Biol. Evol.">
        <title>Comparative Genomics of Early-Diverging Mushroom-Forming Fungi Provides Insights into the Origins of Lignocellulose Decay Capabilities.</title>
        <authorList>
            <person name="Nagy L.G."/>
            <person name="Riley R."/>
            <person name="Tritt A."/>
            <person name="Adam C."/>
            <person name="Daum C."/>
            <person name="Floudas D."/>
            <person name="Sun H."/>
            <person name="Yadav J.S."/>
            <person name="Pangilinan J."/>
            <person name="Larsson K.H."/>
            <person name="Matsuura K."/>
            <person name="Barry K."/>
            <person name="Labutti K."/>
            <person name="Kuo R."/>
            <person name="Ohm R.A."/>
            <person name="Bhattacharya S.S."/>
            <person name="Shirouzu T."/>
            <person name="Yoshinaga Y."/>
            <person name="Martin F.M."/>
            <person name="Grigoriev I.V."/>
            <person name="Hibbett D.S."/>
        </authorList>
    </citation>
    <scope>NUCLEOTIDE SEQUENCE [LARGE SCALE GENOMIC DNA]</scope>
    <source>
        <strain evidence="1 2">HHB12029</strain>
    </source>
</reference>
<accession>A0A165ENE3</accession>
<dbReference type="STRING" id="1314781.A0A165ENE3"/>
<keyword evidence="2" id="KW-1185">Reference proteome</keyword>
<evidence type="ECO:0000313" key="1">
    <source>
        <dbReference type="EMBL" id="KZV87342.1"/>
    </source>
</evidence>
<sequence>TIAQDATSHKHRSYTVHNIAIVERPGAAPRKYFGGATTSFDHTAQTTVKGWVSLLNRSNDLHNNSPLGSHARISVPESLKLIRGMTSDHASGEKLTHVELQALRCDLGIEELGENWLKSLPETEWLVIMCEQLPLFIDEIGGSAYWQMLPANQQAAHYSDFYRRIARQYGAERFEQLPDDQKRVYDLFLWTGCAMHKDLNAVKGGCSGLADFWPTVDTPGPRKQPNKANAAALTSEHTDVALKASDDSYGGAVKLIQNCGLTFKNKNPKAGQQESFKLFFEDVLDVAFSFPDASNIRFQCYCSGSRVIIIHLSIFISFMEQIRDEKSKGPGWTNLELNIFLSLQDLPTQTELVVLALYAEAICHPYIAPGTNALNLGWLYIRIQVHCQLIIDEPDRLIGPYAADLASRGTLDGNRWEHPELLDVVCTRFLHLPELRGALIAYFKRVKETFLRFAAEYEVGGSIDTLSDAERSTIFIPSTNDWCEGECGAIHNSLRTGNVSLNLHNARAMFARNGTSQYMEELSDDVLKYVQQQYRLEDASGDNKKQRRAEVVHKKELAIKGAQKTADRLTKAVEAQAAIDETEPRLEETDAEVREKPGTVTALKTQLRWFKWSLKKRNSKHAVPPFTKLKKTELVEALIAARDAHRVAAAAVEVSDQSEGVANVAQEMDFTEMEVEEEAELE</sequence>
<dbReference type="EMBL" id="KV426128">
    <property type="protein sequence ID" value="KZV87342.1"/>
    <property type="molecule type" value="Genomic_DNA"/>
</dbReference>
<dbReference type="OrthoDB" id="3052721at2759"/>
<evidence type="ECO:0000313" key="2">
    <source>
        <dbReference type="Proteomes" id="UP000077266"/>
    </source>
</evidence>
<dbReference type="Proteomes" id="UP000077266">
    <property type="component" value="Unassembled WGS sequence"/>
</dbReference>
<name>A0A165ENE3_EXIGL</name>
<proteinExistence type="predicted"/>
<organism evidence="1 2">
    <name type="scientific">Exidia glandulosa HHB12029</name>
    <dbReference type="NCBI Taxonomy" id="1314781"/>
    <lineage>
        <taxon>Eukaryota</taxon>
        <taxon>Fungi</taxon>
        <taxon>Dikarya</taxon>
        <taxon>Basidiomycota</taxon>
        <taxon>Agaricomycotina</taxon>
        <taxon>Agaricomycetes</taxon>
        <taxon>Auriculariales</taxon>
        <taxon>Exidiaceae</taxon>
        <taxon>Exidia</taxon>
    </lineage>
</organism>